<dbReference type="NCBIfam" id="TIGR03965">
    <property type="entry name" value="mycofact_glyco"/>
    <property type="match status" value="1"/>
</dbReference>
<protein>
    <submittedName>
        <fullName evidence="3">Mycofactocin system glycosyltransferase</fullName>
    </submittedName>
</protein>
<feature type="compositionally biased region" description="Basic residues" evidence="1">
    <location>
        <begin position="96"/>
        <end position="107"/>
    </location>
</feature>
<feature type="compositionally biased region" description="Basic residues" evidence="1">
    <location>
        <begin position="128"/>
        <end position="141"/>
    </location>
</feature>
<dbReference type="Pfam" id="PF00535">
    <property type="entry name" value="Glycos_transf_2"/>
    <property type="match status" value="1"/>
</dbReference>
<feature type="compositionally biased region" description="Basic residues" evidence="1">
    <location>
        <begin position="35"/>
        <end position="47"/>
    </location>
</feature>
<feature type="compositionally biased region" description="Basic residues" evidence="1">
    <location>
        <begin position="54"/>
        <end position="76"/>
    </location>
</feature>
<keyword evidence="3" id="KW-0808">Transferase</keyword>
<dbReference type="OrthoDB" id="5243838at2"/>
<feature type="compositionally biased region" description="Basic residues" evidence="1">
    <location>
        <begin position="14"/>
        <end position="27"/>
    </location>
</feature>
<dbReference type="PANTHER" id="PTHR43646:SF6">
    <property type="entry name" value="PRE-MYCOFACTOCIN GLYCOSYLTRANSFERASE"/>
    <property type="match status" value="1"/>
</dbReference>
<dbReference type="InterPro" id="IPR001173">
    <property type="entry name" value="Glyco_trans_2-like"/>
</dbReference>
<comment type="caution">
    <text evidence="3">The sequence shown here is derived from an EMBL/GenBank/DDBJ whole genome shotgun (WGS) entry which is preliminary data.</text>
</comment>
<dbReference type="PANTHER" id="PTHR43646">
    <property type="entry name" value="GLYCOSYLTRANSFERASE"/>
    <property type="match status" value="1"/>
</dbReference>
<organism evidence="3 4">
    <name type="scientific">Amycolatopsis eburnea</name>
    <dbReference type="NCBI Taxonomy" id="2267691"/>
    <lineage>
        <taxon>Bacteria</taxon>
        <taxon>Bacillati</taxon>
        <taxon>Actinomycetota</taxon>
        <taxon>Actinomycetes</taxon>
        <taxon>Pseudonocardiales</taxon>
        <taxon>Pseudonocardiaceae</taxon>
        <taxon>Amycolatopsis</taxon>
    </lineage>
</organism>
<dbReference type="SUPFAM" id="SSF53448">
    <property type="entry name" value="Nucleotide-diphospho-sugar transferases"/>
    <property type="match status" value="1"/>
</dbReference>
<feature type="domain" description="Glycosyltransferase 2-like" evidence="2">
    <location>
        <begin position="350"/>
        <end position="503"/>
    </location>
</feature>
<name>A0A427TDN1_9PSEU</name>
<evidence type="ECO:0000313" key="4">
    <source>
        <dbReference type="Proteomes" id="UP000267081"/>
    </source>
</evidence>
<proteinExistence type="predicted"/>
<feature type="region of interest" description="Disordered" evidence="1">
    <location>
        <begin position="1"/>
        <end position="256"/>
    </location>
</feature>
<evidence type="ECO:0000313" key="3">
    <source>
        <dbReference type="EMBL" id="RSD20773.1"/>
    </source>
</evidence>
<dbReference type="InterPro" id="IPR023981">
    <property type="entry name" value="MftF"/>
</dbReference>
<feature type="compositionally biased region" description="Acidic residues" evidence="1">
    <location>
        <begin position="1"/>
        <end position="10"/>
    </location>
</feature>
<dbReference type="InterPro" id="IPR029044">
    <property type="entry name" value="Nucleotide-diphossugar_trans"/>
</dbReference>
<dbReference type="EMBL" id="RSEC01000035">
    <property type="protein sequence ID" value="RSD20773.1"/>
    <property type="molecule type" value="Genomic_DNA"/>
</dbReference>
<feature type="compositionally biased region" description="Basic and acidic residues" evidence="1">
    <location>
        <begin position="189"/>
        <end position="206"/>
    </location>
</feature>
<sequence length="736" mass="78746">MWTDGGGDDTDSARHRRRAGDRGRHRPSPGAAGLRRPRRRLGGRRSRPALPHGYRSRTRRRRREGRWDHRRLRRRRPGSEGHGSRRRGSRTALGWPRRRRRRGRGGRRGSAAVGGAGGAGASGAGGRPPRRRPPRPRRRARAAAAAPAPVGPVPRRRFGRRHAGVAHARRLLRRESRGHGARPGARGRAGGDRGDRQRRQPGLDRHPHPRRKRPALRTARRGRLRRAAAGPPVARPRRGRCRAGVPGGAGERGDDWRCRARGRRAGPVIPLPPGFRVELDRDTRQLTADLLFGGSPARVLRLSAAGQTALRKLADGPVTDAATGTLARHLTDAGLAHPLPPEPDHPADLTVVVPVLGRPAPLARCLAGLGERYPVLVVDDGSEDPAAIAAVAAAHGAKLVRRDVNGGPGVARNTALAHVSTELMAFVDSDCVPAPGWVDPLAAHFADPLVAAVAPRIRALAPDTAAGRYTRAASSLDLGERPARVAPGSRTSYVPTAALVVRRSAISDVGAFDPALRVGEDVDLVWRLHAAGHRIRYAPDVTVAHHEPETWRALLGRRARYGTSAAPLAKRHPGALAPLALHPWPTLTVGALLAGRPLLAAGGFAGAVGSMVRTVRAHDVPADGVVRAMATAVHQTWLGCGRYGTQFAAPLLAALLVPRGWKRRAAVASLLLGPPLTAWAKNKPALDPVRYTAAAIADDVAYGAGVWAGCLAHRTLEPVRPAFVRRPLRFTTKGTR</sequence>
<evidence type="ECO:0000259" key="2">
    <source>
        <dbReference type="Pfam" id="PF00535"/>
    </source>
</evidence>
<reference evidence="3 4" key="1">
    <citation type="submission" date="2018-12" db="EMBL/GenBank/DDBJ databases">
        <title>Amycolatopsis eburnea sp. nov. actinomycete associate with arbuscular mycorrhiza fungal spore.</title>
        <authorList>
            <person name="Lumyong S."/>
            <person name="Chaiya L."/>
        </authorList>
    </citation>
    <scope>NUCLEOTIDE SEQUENCE [LARGE SCALE GENOMIC DNA]</scope>
    <source>
        <strain evidence="3 4">GLM-1</strain>
    </source>
</reference>
<keyword evidence="4" id="KW-1185">Reference proteome</keyword>
<dbReference type="Gene3D" id="3.90.550.10">
    <property type="entry name" value="Spore Coat Polysaccharide Biosynthesis Protein SpsA, Chain A"/>
    <property type="match status" value="1"/>
</dbReference>
<accession>A0A427TDN1</accession>
<dbReference type="GO" id="GO:0016740">
    <property type="term" value="F:transferase activity"/>
    <property type="evidence" value="ECO:0007669"/>
    <property type="project" value="UniProtKB-KW"/>
</dbReference>
<dbReference type="Proteomes" id="UP000267081">
    <property type="component" value="Unassembled WGS sequence"/>
</dbReference>
<feature type="compositionally biased region" description="Basic residues" evidence="1">
    <location>
        <begin position="207"/>
        <end position="226"/>
    </location>
</feature>
<gene>
    <name evidence="3" type="primary">mftF</name>
    <name evidence="3" type="ORF">EIY87_11660</name>
</gene>
<evidence type="ECO:0000256" key="1">
    <source>
        <dbReference type="SAM" id="MobiDB-lite"/>
    </source>
</evidence>
<feature type="compositionally biased region" description="Basic residues" evidence="1">
    <location>
        <begin position="154"/>
        <end position="172"/>
    </location>
</feature>
<dbReference type="AlphaFoldDB" id="A0A427TDN1"/>
<feature type="compositionally biased region" description="Gly residues" evidence="1">
    <location>
        <begin position="112"/>
        <end position="126"/>
    </location>
</feature>